<dbReference type="SUPFAM" id="SSF51735">
    <property type="entry name" value="NAD(P)-binding Rossmann-fold domains"/>
    <property type="match status" value="1"/>
</dbReference>
<dbReference type="AlphaFoldDB" id="A0A2V3W6N8"/>
<evidence type="ECO:0000313" key="1">
    <source>
        <dbReference type="EMBL" id="PXW87925.1"/>
    </source>
</evidence>
<gene>
    <name evidence="1" type="ORF">DFR56_10473</name>
</gene>
<dbReference type="EMBL" id="QJJQ01000004">
    <property type="protein sequence ID" value="PXW87925.1"/>
    <property type="molecule type" value="Genomic_DNA"/>
</dbReference>
<dbReference type="Pfam" id="PF00106">
    <property type="entry name" value="adh_short"/>
    <property type="match status" value="1"/>
</dbReference>
<protein>
    <submittedName>
        <fullName evidence="1">Short subunit dehydrogenase</fullName>
    </submittedName>
</protein>
<reference evidence="1 2" key="1">
    <citation type="submission" date="2018-05" db="EMBL/GenBank/DDBJ databases">
        <title>Genomic Encyclopedia of Type Strains, Phase IV (KMG-IV): sequencing the most valuable type-strain genomes for metagenomic binning, comparative biology and taxonomic classification.</title>
        <authorList>
            <person name="Goeker M."/>
        </authorList>
    </citation>
    <scope>NUCLEOTIDE SEQUENCE [LARGE SCALE GENOMIC DNA]</scope>
    <source>
        <strain evidence="1 2">DSM 28556</strain>
    </source>
</reference>
<proteinExistence type="predicted"/>
<dbReference type="Proteomes" id="UP000247978">
    <property type="component" value="Unassembled WGS sequence"/>
</dbReference>
<dbReference type="InterPro" id="IPR002347">
    <property type="entry name" value="SDR_fam"/>
</dbReference>
<dbReference type="NCBIfam" id="NF006168">
    <property type="entry name" value="PRK08309.1"/>
    <property type="match status" value="1"/>
</dbReference>
<dbReference type="OrthoDB" id="7922774at2"/>
<organism evidence="1 2">
    <name type="scientific">Pseudogracilibacillus auburnensis</name>
    <dbReference type="NCBI Taxonomy" id="1494959"/>
    <lineage>
        <taxon>Bacteria</taxon>
        <taxon>Bacillati</taxon>
        <taxon>Bacillota</taxon>
        <taxon>Bacilli</taxon>
        <taxon>Bacillales</taxon>
        <taxon>Bacillaceae</taxon>
        <taxon>Pseudogracilibacillus</taxon>
    </lineage>
</organism>
<dbReference type="RefSeq" id="WP_110394756.1">
    <property type="nucleotide sequence ID" value="NZ_JBHUHB010000001.1"/>
</dbReference>
<accession>A0A2V3W6N8</accession>
<sequence>MKHALVVGGTGMLQNVSLWLLENGYHVSVIARNPKRMENLLTKASRKRHVTPLLVDYANNNELQNRLKETIQQNGSIDIMVAWIHSYAKDALSIITAEISKYQNEYELFHVLGSATNLEALKKKSSVPENCLYYQVRLGFVLDGTYSRWLTNQEISSGVIEAIQEKKEVFTIGVVEPWEKRP</sequence>
<dbReference type="InterPro" id="IPR036291">
    <property type="entry name" value="NAD(P)-bd_dom_sf"/>
</dbReference>
<keyword evidence="2" id="KW-1185">Reference proteome</keyword>
<comment type="caution">
    <text evidence="1">The sequence shown here is derived from an EMBL/GenBank/DDBJ whole genome shotgun (WGS) entry which is preliminary data.</text>
</comment>
<evidence type="ECO:0000313" key="2">
    <source>
        <dbReference type="Proteomes" id="UP000247978"/>
    </source>
</evidence>
<dbReference type="Gene3D" id="3.40.50.720">
    <property type="entry name" value="NAD(P)-binding Rossmann-like Domain"/>
    <property type="match status" value="1"/>
</dbReference>
<name>A0A2V3W6N8_9BACI</name>